<dbReference type="KEGG" id="psuu:Psuf_037970"/>
<gene>
    <name evidence="1" type="ORF">Psuf_037970</name>
</gene>
<name>A0A6F8YK30_9ACTN</name>
<evidence type="ECO:0000313" key="1">
    <source>
        <dbReference type="EMBL" id="BCB86484.1"/>
    </source>
</evidence>
<sequence length="71" mass="7364">MLRQAAVDHLGERRALFGGPQARAAGVLGEHRPLLQDRPGVSQDAVDRHTGDARDVVGRLAGADAGLDVAG</sequence>
<organism evidence="1 2">
    <name type="scientific">Phytohabitans suffuscus</name>
    <dbReference type="NCBI Taxonomy" id="624315"/>
    <lineage>
        <taxon>Bacteria</taxon>
        <taxon>Bacillati</taxon>
        <taxon>Actinomycetota</taxon>
        <taxon>Actinomycetes</taxon>
        <taxon>Micromonosporales</taxon>
        <taxon>Micromonosporaceae</taxon>
    </lineage>
</organism>
<accession>A0A6F8YK30</accession>
<evidence type="ECO:0000313" key="2">
    <source>
        <dbReference type="Proteomes" id="UP000503011"/>
    </source>
</evidence>
<reference evidence="1 2" key="2">
    <citation type="submission" date="2020-03" db="EMBL/GenBank/DDBJ databases">
        <authorList>
            <person name="Ichikawa N."/>
            <person name="Kimura A."/>
            <person name="Kitahashi Y."/>
            <person name="Uohara A."/>
        </authorList>
    </citation>
    <scope>NUCLEOTIDE SEQUENCE [LARGE SCALE GENOMIC DNA]</scope>
    <source>
        <strain evidence="1 2">NBRC 105367</strain>
    </source>
</reference>
<protein>
    <submittedName>
        <fullName evidence="1">Uncharacterized protein</fullName>
    </submittedName>
</protein>
<dbReference type="EMBL" id="AP022871">
    <property type="protein sequence ID" value="BCB86484.1"/>
    <property type="molecule type" value="Genomic_DNA"/>
</dbReference>
<dbReference type="Proteomes" id="UP000503011">
    <property type="component" value="Chromosome"/>
</dbReference>
<keyword evidence="2" id="KW-1185">Reference proteome</keyword>
<reference evidence="1 2" key="1">
    <citation type="submission" date="2020-03" db="EMBL/GenBank/DDBJ databases">
        <title>Whole genome shotgun sequence of Phytohabitans suffuscus NBRC 105367.</title>
        <authorList>
            <person name="Komaki H."/>
            <person name="Tamura T."/>
        </authorList>
    </citation>
    <scope>NUCLEOTIDE SEQUENCE [LARGE SCALE GENOMIC DNA]</scope>
    <source>
        <strain evidence="1 2">NBRC 105367</strain>
    </source>
</reference>
<dbReference type="AlphaFoldDB" id="A0A6F8YK30"/>
<proteinExistence type="predicted"/>